<keyword evidence="1" id="KW-0732">Signal</keyword>
<evidence type="ECO:0000313" key="5">
    <source>
        <dbReference type="Proteomes" id="UP000193498"/>
    </source>
</evidence>
<gene>
    <name evidence="4" type="ORF">K493DRAFT_316443</name>
</gene>
<dbReference type="InterPro" id="IPR038607">
    <property type="entry name" value="PhoD-like_sf"/>
</dbReference>
<evidence type="ECO:0000259" key="2">
    <source>
        <dbReference type="Pfam" id="PF09423"/>
    </source>
</evidence>
<dbReference type="EMBL" id="MCFE01000264">
    <property type="protein sequence ID" value="ORX92670.1"/>
    <property type="molecule type" value="Genomic_DNA"/>
</dbReference>
<proteinExistence type="predicted"/>
<feature type="chain" id="PRO_5012508235" evidence="1">
    <location>
        <begin position="16"/>
        <end position="575"/>
    </location>
</feature>
<feature type="domain" description="Phospholipase D N-terminal" evidence="3">
    <location>
        <begin position="69"/>
        <end position="162"/>
    </location>
</feature>
<dbReference type="SUPFAM" id="SSF56300">
    <property type="entry name" value="Metallo-dependent phosphatases"/>
    <property type="match status" value="1"/>
</dbReference>
<dbReference type="Gene3D" id="2.60.40.380">
    <property type="entry name" value="Purple acid phosphatase-like, N-terminal"/>
    <property type="match status" value="1"/>
</dbReference>
<name>A0A1Y1Y3T3_9FUNG</name>
<evidence type="ECO:0000259" key="3">
    <source>
        <dbReference type="Pfam" id="PF16655"/>
    </source>
</evidence>
<dbReference type="Pfam" id="PF09423">
    <property type="entry name" value="PhoD"/>
    <property type="match status" value="1"/>
</dbReference>
<keyword evidence="5" id="KW-1185">Reference proteome</keyword>
<dbReference type="Pfam" id="PF16655">
    <property type="entry name" value="PhoD_N"/>
    <property type="match status" value="1"/>
</dbReference>
<feature type="domain" description="PhoD-like phosphatase metallophosphatase" evidence="2">
    <location>
        <begin position="176"/>
        <end position="532"/>
    </location>
</feature>
<dbReference type="InterPro" id="IPR032093">
    <property type="entry name" value="PhoD_N"/>
</dbReference>
<protein>
    <submittedName>
        <fullName evidence="4">Putative alkaline phosphatase</fullName>
    </submittedName>
</protein>
<dbReference type="Gene3D" id="3.60.21.70">
    <property type="entry name" value="PhoD-like phosphatase"/>
    <property type="match status" value="1"/>
</dbReference>
<accession>A0A1Y1Y3T3</accession>
<dbReference type="InterPro" id="IPR029052">
    <property type="entry name" value="Metallo-depent_PP-like"/>
</dbReference>
<evidence type="ECO:0000313" key="4">
    <source>
        <dbReference type="EMBL" id="ORX92670.1"/>
    </source>
</evidence>
<dbReference type="PANTHER" id="PTHR43606">
    <property type="entry name" value="PHOSPHATASE, PUTATIVE (AFU_ORTHOLOGUE AFUA_6G08710)-RELATED"/>
    <property type="match status" value="1"/>
</dbReference>
<evidence type="ECO:0000256" key="1">
    <source>
        <dbReference type="SAM" id="SignalP"/>
    </source>
</evidence>
<sequence length="575" mass="66244">MIFKAFAHIIPLSLGASVVTGTLYDGLNDNINYRSPFENLVEHGHSLDRIHGILSKRSALGNPSFAFTHNVASGDPYHDSVILWTRAEPVEEKLGSVCVKYLVSKDEDFKTIVARGKAITTADVDWTVKVEARGLKPLTNYYYKFHSCYDKKAESPVGRTKTMPRPDQKIDKSLRFAVYSCSNYPFGYFNAYGIPARTDSMDYIIHLGDYIYEYAGNGDYGDGAKIGRIPKPEKVITSLDDYRLRYATYRADPDLALAHQKFPWIVIWDDHEVADNTWKKGSANQNDTLLGVWFDKRKSSAEQAYFEWMPIRQVNRNDQRQIFRTFQIGDMADLIMLDTRNYERDITDMYYNTKWIEAIAEDPTRSLMGHHQEQWFYRELYKSKRRNAHWRLIGQQVEFNRLDYSAAIAGKIMNSDAWDGYRAARWRFFDFIKNHDIQNNIVLAGDVHSNWAWDLVDERNFKKYDIKTGEGAWGAAFTGTAVTSPSPYRSQNSTTRGKLEKTLVASNPALKWVESTYRGYYTLTLDYDAIQAVYWGVEEITTRNDKQIQLAQFKINHGENHLSRPFNVTAGGVEN</sequence>
<dbReference type="InParanoid" id="A0A1Y1Y3T3"/>
<comment type="caution">
    <text evidence="4">The sequence shown here is derived from an EMBL/GenBank/DDBJ whole genome shotgun (WGS) entry which is preliminary data.</text>
</comment>
<dbReference type="Proteomes" id="UP000193498">
    <property type="component" value="Unassembled WGS sequence"/>
</dbReference>
<dbReference type="CDD" id="cd07389">
    <property type="entry name" value="MPP_PhoD"/>
    <property type="match status" value="1"/>
</dbReference>
<dbReference type="InterPro" id="IPR018946">
    <property type="entry name" value="PhoD-like_MPP"/>
</dbReference>
<feature type="signal peptide" evidence="1">
    <location>
        <begin position="1"/>
        <end position="15"/>
    </location>
</feature>
<organism evidence="4 5">
    <name type="scientific">Basidiobolus meristosporus CBS 931.73</name>
    <dbReference type="NCBI Taxonomy" id="1314790"/>
    <lineage>
        <taxon>Eukaryota</taxon>
        <taxon>Fungi</taxon>
        <taxon>Fungi incertae sedis</taxon>
        <taxon>Zoopagomycota</taxon>
        <taxon>Entomophthoromycotina</taxon>
        <taxon>Basidiobolomycetes</taxon>
        <taxon>Basidiobolales</taxon>
        <taxon>Basidiobolaceae</taxon>
        <taxon>Basidiobolus</taxon>
    </lineage>
</organism>
<reference evidence="4 5" key="1">
    <citation type="submission" date="2016-07" db="EMBL/GenBank/DDBJ databases">
        <title>Pervasive Adenine N6-methylation of Active Genes in Fungi.</title>
        <authorList>
            <consortium name="DOE Joint Genome Institute"/>
            <person name="Mondo S.J."/>
            <person name="Dannebaum R.O."/>
            <person name="Kuo R.C."/>
            <person name="Labutti K."/>
            <person name="Haridas S."/>
            <person name="Kuo A."/>
            <person name="Salamov A."/>
            <person name="Ahrendt S.R."/>
            <person name="Lipzen A."/>
            <person name="Sullivan W."/>
            <person name="Andreopoulos W.B."/>
            <person name="Clum A."/>
            <person name="Lindquist E."/>
            <person name="Daum C."/>
            <person name="Ramamoorthy G.K."/>
            <person name="Gryganskyi A."/>
            <person name="Culley D."/>
            <person name="Magnuson J.K."/>
            <person name="James T.Y."/>
            <person name="O'Malley M.A."/>
            <person name="Stajich J.E."/>
            <person name="Spatafora J.W."/>
            <person name="Visel A."/>
            <person name="Grigoriev I.V."/>
        </authorList>
    </citation>
    <scope>NUCLEOTIDE SEQUENCE [LARGE SCALE GENOMIC DNA]</scope>
    <source>
        <strain evidence="4 5">CBS 931.73</strain>
    </source>
</reference>
<dbReference type="OrthoDB" id="9992270at2759"/>
<dbReference type="STRING" id="1314790.A0A1Y1Y3T3"/>
<dbReference type="PANTHER" id="PTHR43606:SF7">
    <property type="entry name" value="PHOSPHATASE, PUTATIVE (AFU_ORTHOLOGUE AFUA_6G08710)-RELATED"/>
    <property type="match status" value="1"/>
</dbReference>
<dbReference type="AlphaFoldDB" id="A0A1Y1Y3T3"/>
<dbReference type="InterPro" id="IPR052900">
    <property type="entry name" value="Phospholipid_Metab_Enz"/>
</dbReference>